<dbReference type="GO" id="GO:0005871">
    <property type="term" value="C:kinesin complex"/>
    <property type="evidence" value="ECO:0007669"/>
    <property type="project" value="TreeGrafter"/>
</dbReference>
<evidence type="ECO:0000256" key="5">
    <source>
        <dbReference type="ARBA" id="ARBA00023054"/>
    </source>
</evidence>
<feature type="domain" description="NUDE" evidence="8">
    <location>
        <begin position="135"/>
        <end position="286"/>
    </location>
</feature>
<feature type="region of interest" description="Disordered" evidence="7">
    <location>
        <begin position="190"/>
        <end position="235"/>
    </location>
</feature>
<dbReference type="EMBL" id="JANBPY010001554">
    <property type="protein sequence ID" value="KAJ1959572.1"/>
    <property type="molecule type" value="Genomic_DNA"/>
</dbReference>
<feature type="region of interest" description="Disordered" evidence="7">
    <location>
        <begin position="302"/>
        <end position="322"/>
    </location>
</feature>
<gene>
    <name evidence="9" type="primary">NDE1_2</name>
    <name evidence="9" type="ORF">IWQ62_004555</name>
</gene>
<dbReference type="OrthoDB" id="5877028at2759"/>
<evidence type="ECO:0000256" key="7">
    <source>
        <dbReference type="SAM" id="MobiDB-lite"/>
    </source>
</evidence>
<proteinExistence type="inferred from homology"/>
<organism evidence="9 10">
    <name type="scientific">Dispira parvispora</name>
    <dbReference type="NCBI Taxonomy" id="1520584"/>
    <lineage>
        <taxon>Eukaryota</taxon>
        <taxon>Fungi</taxon>
        <taxon>Fungi incertae sedis</taxon>
        <taxon>Zoopagomycota</taxon>
        <taxon>Kickxellomycotina</taxon>
        <taxon>Dimargaritomycetes</taxon>
        <taxon>Dimargaritales</taxon>
        <taxon>Dimargaritaceae</taxon>
        <taxon>Dispira</taxon>
    </lineage>
</organism>
<reference evidence="9" key="1">
    <citation type="submission" date="2022-07" db="EMBL/GenBank/DDBJ databases">
        <title>Phylogenomic reconstructions and comparative analyses of Kickxellomycotina fungi.</title>
        <authorList>
            <person name="Reynolds N.K."/>
            <person name="Stajich J.E."/>
            <person name="Barry K."/>
            <person name="Grigoriev I.V."/>
            <person name="Crous P."/>
            <person name="Smith M.E."/>
        </authorList>
    </citation>
    <scope>NUCLEOTIDE SEQUENCE</scope>
    <source>
        <strain evidence="9">RSA 1196</strain>
    </source>
</reference>
<dbReference type="GO" id="GO:0000132">
    <property type="term" value="P:establishment of mitotic spindle orientation"/>
    <property type="evidence" value="ECO:0007669"/>
    <property type="project" value="TreeGrafter"/>
</dbReference>
<evidence type="ECO:0000256" key="6">
    <source>
        <dbReference type="ARBA" id="ARBA00023212"/>
    </source>
</evidence>
<feature type="region of interest" description="Disordered" evidence="7">
    <location>
        <begin position="337"/>
        <end position="359"/>
    </location>
</feature>
<evidence type="ECO:0000259" key="8">
    <source>
        <dbReference type="Pfam" id="PF04880"/>
    </source>
</evidence>
<keyword evidence="6" id="KW-0206">Cytoskeleton</keyword>
<dbReference type="Pfam" id="PF04880">
    <property type="entry name" value="NUDE_C"/>
    <property type="match status" value="1"/>
</dbReference>
<dbReference type="AlphaFoldDB" id="A0A9W8ALP0"/>
<evidence type="ECO:0000256" key="2">
    <source>
        <dbReference type="ARBA" id="ARBA00007429"/>
    </source>
</evidence>
<evidence type="ECO:0000313" key="9">
    <source>
        <dbReference type="EMBL" id="KAJ1959572.1"/>
    </source>
</evidence>
<evidence type="ECO:0000256" key="3">
    <source>
        <dbReference type="ARBA" id="ARBA00022490"/>
    </source>
</evidence>
<dbReference type="InterPro" id="IPR006964">
    <property type="entry name" value="NUDE_dom"/>
</dbReference>
<keyword evidence="10" id="KW-1185">Reference proteome</keyword>
<keyword evidence="4" id="KW-0493">Microtubule</keyword>
<comment type="caution">
    <text evidence="9">The sequence shown here is derived from an EMBL/GenBank/DDBJ whole genome shotgun (WGS) entry which is preliminary data.</text>
</comment>
<evidence type="ECO:0000256" key="1">
    <source>
        <dbReference type="ARBA" id="ARBA00004245"/>
    </source>
</evidence>
<keyword evidence="5" id="KW-0175">Coiled coil</keyword>
<protein>
    <submittedName>
        <fullName evidence="9">NADH:ubiquinone oxidoreductase</fullName>
    </submittedName>
</protein>
<comment type="subcellular location">
    <subcellularLocation>
        <location evidence="1">Cytoplasm</location>
        <location evidence="1">Cytoskeleton</location>
    </subcellularLocation>
</comment>
<dbReference type="GO" id="GO:0047496">
    <property type="term" value="P:vesicle transport along microtubule"/>
    <property type="evidence" value="ECO:0007669"/>
    <property type="project" value="TreeGrafter"/>
</dbReference>
<dbReference type="GO" id="GO:0007059">
    <property type="term" value="P:chromosome segregation"/>
    <property type="evidence" value="ECO:0007669"/>
    <property type="project" value="TreeGrafter"/>
</dbReference>
<evidence type="ECO:0000256" key="4">
    <source>
        <dbReference type="ARBA" id="ARBA00022701"/>
    </source>
</evidence>
<dbReference type="GO" id="GO:0008017">
    <property type="term" value="F:microtubule binding"/>
    <property type="evidence" value="ECO:0007669"/>
    <property type="project" value="InterPro"/>
</dbReference>
<comment type="similarity">
    <text evidence="2">Belongs to the nudE family.</text>
</comment>
<dbReference type="GO" id="GO:0000776">
    <property type="term" value="C:kinetochore"/>
    <property type="evidence" value="ECO:0007669"/>
    <property type="project" value="TreeGrafter"/>
</dbReference>
<dbReference type="GO" id="GO:0051642">
    <property type="term" value="P:centrosome localization"/>
    <property type="evidence" value="ECO:0007669"/>
    <property type="project" value="TreeGrafter"/>
</dbReference>
<dbReference type="PANTHER" id="PTHR10921">
    <property type="entry name" value="NUCLEAR DISTRIBUTION PROTEIN NUDE HOMOLOG 1"/>
    <property type="match status" value="1"/>
</dbReference>
<feature type="compositionally biased region" description="Polar residues" evidence="7">
    <location>
        <begin position="340"/>
        <end position="351"/>
    </location>
</feature>
<dbReference type="Gene3D" id="6.10.250.1080">
    <property type="match status" value="1"/>
</dbReference>
<keyword evidence="3" id="KW-0963">Cytoplasm</keyword>
<evidence type="ECO:0000313" key="10">
    <source>
        <dbReference type="Proteomes" id="UP001150925"/>
    </source>
</evidence>
<sequence>MGDEHPSSFASKDAEIAYWKEQYEGMRERAQTIEIDLLEFQEQSAELEKELEGEVERLEKSCHELKSRNQRYIMEAEEWKMKYYDSKKEMNESLSSMTRELDFVKSQQEKYKSRTRELEQDNDDLERFERAARSSLRDMESRYSRALERTAALEAELEEKNQLMIDVQRLKDELKELNLELNLLRSRQHKANAAQSTGSAANGVPTSAVGLPPTPPPGSSSSTTSQNASNNEVSALPHPTAAAGLARSNVIAGGDGIDNPVRMVQNIMGRVKNLETRLASCRNMVSPLLAPPGSVRSGIPTPSAKTSLPMNPPSAASAMSPLTRMRMARARSMRAEITRRANTGLPSSSMLSRPGATGG</sequence>
<dbReference type="GO" id="GO:0007020">
    <property type="term" value="P:microtubule nucleation"/>
    <property type="evidence" value="ECO:0007669"/>
    <property type="project" value="TreeGrafter"/>
</dbReference>
<dbReference type="Proteomes" id="UP001150925">
    <property type="component" value="Unassembled WGS sequence"/>
</dbReference>
<dbReference type="GO" id="GO:0005874">
    <property type="term" value="C:microtubule"/>
    <property type="evidence" value="ECO:0007669"/>
    <property type="project" value="UniProtKB-KW"/>
</dbReference>
<accession>A0A9W8ALP0</accession>
<dbReference type="InterPro" id="IPR033494">
    <property type="entry name" value="NUDE"/>
</dbReference>
<name>A0A9W8ALP0_9FUNG</name>
<dbReference type="PANTHER" id="PTHR10921:SF1">
    <property type="entry name" value="NUCLEAR DISTRIBUTION PROTEIN NUDE HOMOLOG"/>
    <property type="match status" value="1"/>
</dbReference>